<name>A0A9K3DK64_HELAN</name>
<accession>A0A9K3DK64</accession>
<evidence type="ECO:0000313" key="1">
    <source>
        <dbReference type="EMBL" id="KAF5755657.1"/>
    </source>
</evidence>
<dbReference type="Gramene" id="mRNA:HanXRQr2_Chr17g0805231">
    <property type="protein sequence ID" value="CDS:HanXRQr2_Chr17g0805231.1"/>
    <property type="gene ID" value="HanXRQr2_Chr17g0805231"/>
</dbReference>
<keyword evidence="2" id="KW-1185">Reference proteome</keyword>
<proteinExistence type="predicted"/>
<comment type="caution">
    <text evidence="1">The sequence shown here is derived from an EMBL/GenBank/DDBJ whole genome shotgun (WGS) entry which is preliminary data.</text>
</comment>
<evidence type="ECO:0000313" key="2">
    <source>
        <dbReference type="Proteomes" id="UP000215914"/>
    </source>
</evidence>
<dbReference type="Proteomes" id="UP000215914">
    <property type="component" value="Unassembled WGS sequence"/>
</dbReference>
<dbReference type="AlphaFoldDB" id="A0A9K3DK64"/>
<reference evidence="1" key="1">
    <citation type="journal article" date="2017" name="Nature">
        <title>The sunflower genome provides insights into oil metabolism, flowering and Asterid evolution.</title>
        <authorList>
            <person name="Badouin H."/>
            <person name="Gouzy J."/>
            <person name="Grassa C.J."/>
            <person name="Murat F."/>
            <person name="Staton S.E."/>
            <person name="Cottret L."/>
            <person name="Lelandais-Briere C."/>
            <person name="Owens G.L."/>
            <person name="Carrere S."/>
            <person name="Mayjonade B."/>
            <person name="Legrand L."/>
            <person name="Gill N."/>
            <person name="Kane N.C."/>
            <person name="Bowers J.E."/>
            <person name="Hubner S."/>
            <person name="Bellec A."/>
            <person name="Berard A."/>
            <person name="Berges H."/>
            <person name="Blanchet N."/>
            <person name="Boniface M.C."/>
            <person name="Brunel D."/>
            <person name="Catrice O."/>
            <person name="Chaidir N."/>
            <person name="Claudel C."/>
            <person name="Donnadieu C."/>
            <person name="Faraut T."/>
            <person name="Fievet G."/>
            <person name="Helmstetter N."/>
            <person name="King M."/>
            <person name="Knapp S.J."/>
            <person name="Lai Z."/>
            <person name="Le Paslier M.C."/>
            <person name="Lippi Y."/>
            <person name="Lorenzon L."/>
            <person name="Mandel J.R."/>
            <person name="Marage G."/>
            <person name="Marchand G."/>
            <person name="Marquand E."/>
            <person name="Bret-Mestries E."/>
            <person name="Morien E."/>
            <person name="Nambeesan S."/>
            <person name="Nguyen T."/>
            <person name="Pegot-Espagnet P."/>
            <person name="Pouilly N."/>
            <person name="Raftis F."/>
            <person name="Sallet E."/>
            <person name="Schiex T."/>
            <person name="Thomas J."/>
            <person name="Vandecasteele C."/>
            <person name="Vares D."/>
            <person name="Vear F."/>
            <person name="Vautrin S."/>
            <person name="Crespi M."/>
            <person name="Mangin B."/>
            <person name="Burke J.M."/>
            <person name="Salse J."/>
            <person name="Munos S."/>
            <person name="Vincourt P."/>
            <person name="Rieseberg L.H."/>
            <person name="Langlade N.B."/>
        </authorList>
    </citation>
    <scope>NUCLEOTIDE SEQUENCE</scope>
    <source>
        <tissue evidence="1">Leaves</tissue>
    </source>
</reference>
<dbReference type="EMBL" id="MNCJ02000332">
    <property type="protein sequence ID" value="KAF5755657.1"/>
    <property type="molecule type" value="Genomic_DNA"/>
</dbReference>
<protein>
    <submittedName>
        <fullName evidence="1">Uncharacterized protein</fullName>
    </submittedName>
</protein>
<organism evidence="1 2">
    <name type="scientific">Helianthus annuus</name>
    <name type="common">Common sunflower</name>
    <dbReference type="NCBI Taxonomy" id="4232"/>
    <lineage>
        <taxon>Eukaryota</taxon>
        <taxon>Viridiplantae</taxon>
        <taxon>Streptophyta</taxon>
        <taxon>Embryophyta</taxon>
        <taxon>Tracheophyta</taxon>
        <taxon>Spermatophyta</taxon>
        <taxon>Magnoliopsida</taxon>
        <taxon>eudicotyledons</taxon>
        <taxon>Gunneridae</taxon>
        <taxon>Pentapetalae</taxon>
        <taxon>asterids</taxon>
        <taxon>campanulids</taxon>
        <taxon>Asterales</taxon>
        <taxon>Asteraceae</taxon>
        <taxon>Asteroideae</taxon>
        <taxon>Heliantheae alliance</taxon>
        <taxon>Heliantheae</taxon>
        <taxon>Helianthus</taxon>
    </lineage>
</organism>
<sequence>MTTRRYSLGYTSTKVGLWDGSNNLLERFTKTPCQKTPTKFHCIKSGSIKFIWTSLKQTGLLKEIIWGGPLFWDG</sequence>
<gene>
    <name evidence="1" type="ORF">HanXRQr2_Chr17g0805231</name>
</gene>
<reference evidence="1" key="2">
    <citation type="submission" date="2020-06" db="EMBL/GenBank/DDBJ databases">
        <title>Helianthus annuus Genome sequencing and assembly Release 2.</title>
        <authorList>
            <person name="Gouzy J."/>
            <person name="Langlade N."/>
            <person name="Munos S."/>
        </authorList>
    </citation>
    <scope>NUCLEOTIDE SEQUENCE</scope>
    <source>
        <tissue evidence="1">Leaves</tissue>
    </source>
</reference>